<dbReference type="KEGG" id="taj:C1A40_18025"/>
<accession>A0A2I7SMU3</accession>
<feature type="chain" id="PRO_5014329124" description="Late embryogenesis abundant protein LEA-2 subgroup domain-containing protein" evidence="1">
    <location>
        <begin position="22"/>
        <end position="151"/>
    </location>
</feature>
<dbReference type="Pfam" id="PF03168">
    <property type="entry name" value="LEA_2"/>
    <property type="match status" value="1"/>
</dbReference>
<dbReference type="OrthoDB" id="1144002at2"/>
<dbReference type="InterPro" id="IPR004864">
    <property type="entry name" value="LEA_2"/>
</dbReference>
<dbReference type="Gene3D" id="2.60.40.1820">
    <property type="match status" value="1"/>
</dbReference>
<protein>
    <recommendedName>
        <fullName evidence="2">Late embryogenesis abundant protein LEA-2 subgroup domain-containing protein</fullName>
    </recommendedName>
</protein>
<feature type="signal peptide" evidence="1">
    <location>
        <begin position="1"/>
        <end position="21"/>
    </location>
</feature>
<dbReference type="SUPFAM" id="SSF117070">
    <property type="entry name" value="LEA14-like"/>
    <property type="match status" value="1"/>
</dbReference>
<dbReference type="Proteomes" id="UP000236592">
    <property type="component" value="Chromosome"/>
</dbReference>
<organism evidence="3 4">
    <name type="scientific">Pseudotamlana carrageenivorans</name>
    <dbReference type="NCBI Taxonomy" id="2069432"/>
    <lineage>
        <taxon>Bacteria</taxon>
        <taxon>Pseudomonadati</taxon>
        <taxon>Bacteroidota</taxon>
        <taxon>Flavobacteriia</taxon>
        <taxon>Flavobacteriales</taxon>
        <taxon>Flavobacteriaceae</taxon>
        <taxon>Pseudotamlana</taxon>
    </lineage>
</organism>
<feature type="domain" description="Late embryogenesis abundant protein LEA-2 subgroup" evidence="2">
    <location>
        <begin position="49"/>
        <end position="144"/>
    </location>
</feature>
<evidence type="ECO:0000256" key="1">
    <source>
        <dbReference type="SAM" id="SignalP"/>
    </source>
</evidence>
<evidence type="ECO:0000313" key="4">
    <source>
        <dbReference type="Proteomes" id="UP000236592"/>
    </source>
</evidence>
<gene>
    <name evidence="3" type="ORF">C1A40_18025</name>
</gene>
<dbReference type="AlphaFoldDB" id="A0A2I7SMU3"/>
<sequence length="151" mass="16861">MKKLLILSTLCLALFSCSVQEKPEFLGVYHVKVSEYNAQYIILNAEAHFKNPNSVGGELSTNGLKVFVNDNDIATVTSETFEVPANKEFSIPLTSKIPTDSLLSSKNLSSILGSFLNKNIKVQYKGDIKYKVFGFSRTYNIDKTENIEIKL</sequence>
<keyword evidence="1" id="KW-0732">Signal</keyword>
<dbReference type="PROSITE" id="PS51257">
    <property type="entry name" value="PROKAR_LIPOPROTEIN"/>
    <property type="match status" value="1"/>
</dbReference>
<keyword evidence="4" id="KW-1185">Reference proteome</keyword>
<dbReference type="RefSeq" id="WP_102997088.1">
    <property type="nucleotide sequence ID" value="NZ_CP025938.1"/>
</dbReference>
<name>A0A2I7SMU3_9FLAO</name>
<reference evidence="4" key="1">
    <citation type="submission" date="2018-01" db="EMBL/GenBank/DDBJ databases">
        <title>Complete genome of Tamlana sp. UJ94.</title>
        <authorList>
            <person name="Jung J."/>
            <person name="Chung D."/>
            <person name="Bae S.S."/>
            <person name="Baek K."/>
        </authorList>
    </citation>
    <scope>NUCLEOTIDE SEQUENCE [LARGE SCALE GENOMIC DNA]</scope>
    <source>
        <strain evidence="4">UJ94</strain>
    </source>
</reference>
<dbReference type="EMBL" id="CP025938">
    <property type="protein sequence ID" value="AUS07212.1"/>
    <property type="molecule type" value="Genomic_DNA"/>
</dbReference>
<proteinExistence type="predicted"/>
<evidence type="ECO:0000259" key="2">
    <source>
        <dbReference type="Pfam" id="PF03168"/>
    </source>
</evidence>
<evidence type="ECO:0000313" key="3">
    <source>
        <dbReference type="EMBL" id="AUS07212.1"/>
    </source>
</evidence>